<evidence type="ECO:0000313" key="2">
    <source>
        <dbReference type="Proteomes" id="UP000058857"/>
    </source>
</evidence>
<reference evidence="1 2" key="1">
    <citation type="journal article" date="2015" name="PLoS Negl. Trop. Dis.">
        <title>Distribution of Plasmids in Distinct Leptospira Pathogenic Species.</title>
        <authorList>
            <person name="Wang Y."/>
            <person name="Zhuang X."/>
            <person name="Zhong Y."/>
            <person name="Zhang C."/>
            <person name="Zhang Y."/>
            <person name="Zeng L."/>
            <person name="Zhu Y."/>
            <person name="He P."/>
            <person name="Dong K."/>
            <person name="Pal U."/>
            <person name="Guo X."/>
            <person name="Qin J."/>
        </authorList>
    </citation>
    <scope>NUCLEOTIDE SEQUENCE [LARGE SCALE GENOMIC DNA]</scope>
    <source>
        <strain evidence="1 2">56604</strain>
    </source>
</reference>
<dbReference type="Proteomes" id="UP000058857">
    <property type="component" value="Chromosome 1"/>
</dbReference>
<sequence length="47" mass="5508">MFEAVLLIRIMEFFNNSIDNSSDLFSFYLENPNYLSISSSDHRSETL</sequence>
<accession>A0A0S2IV29</accession>
<name>A0A0S2IV29_LEPBO</name>
<proteinExistence type="predicted"/>
<dbReference type="AlphaFoldDB" id="A0A0S2IV29"/>
<organism evidence="1">
    <name type="scientific">Leptospira borgpetersenii serovar Ballum</name>
    <dbReference type="NCBI Taxonomy" id="280505"/>
    <lineage>
        <taxon>Bacteria</taxon>
        <taxon>Pseudomonadati</taxon>
        <taxon>Spirochaetota</taxon>
        <taxon>Spirochaetia</taxon>
        <taxon>Leptospirales</taxon>
        <taxon>Leptospiraceae</taxon>
        <taxon>Leptospira</taxon>
    </lineage>
</organism>
<dbReference type="EMBL" id="CP012029">
    <property type="protein sequence ID" value="ALO27171.1"/>
    <property type="molecule type" value="Genomic_DNA"/>
</dbReference>
<protein>
    <submittedName>
        <fullName evidence="1">Uncharacterized protein</fullName>
    </submittedName>
</protein>
<evidence type="ECO:0000313" key="1">
    <source>
        <dbReference type="EMBL" id="ALO27171.1"/>
    </source>
</evidence>
<dbReference type="PATRIC" id="fig|280505.15.peg.2888"/>
<gene>
    <name evidence="1" type="ORF">LBBP_02960</name>
</gene>